<organism evidence="1 2">
    <name type="scientific">Stylosanthes scabra</name>
    <dbReference type="NCBI Taxonomy" id="79078"/>
    <lineage>
        <taxon>Eukaryota</taxon>
        <taxon>Viridiplantae</taxon>
        <taxon>Streptophyta</taxon>
        <taxon>Embryophyta</taxon>
        <taxon>Tracheophyta</taxon>
        <taxon>Spermatophyta</taxon>
        <taxon>Magnoliopsida</taxon>
        <taxon>eudicotyledons</taxon>
        <taxon>Gunneridae</taxon>
        <taxon>Pentapetalae</taxon>
        <taxon>rosids</taxon>
        <taxon>fabids</taxon>
        <taxon>Fabales</taxon>
        <taxon>Fabaceae</taxon>
        <taxon>Papilionoideae</taxon>
        <taxon>50 kb inversion clade</taxon>
        <taxon>dalbergioids sensu lato</taxon>
        <taxon>Dalbergieae</taxon>
        <taxon>Pterocarpus clade</taxon>
        <taxon>Stylosanthes</taxon>
    </lineage>
</organism>
<dbReference type="Proteomes" id="UP001341840">
    <property type="component" value="Unassembled WGS sequence"/>
</dbReference>
<evidence type="ECO:0000313" key="2">
    <source>
        <dbReference type="Proteomes" id="UP001341840"/>
    </source>
</evidence>
<reference evidence="1 2" key="1">
    <citation type="journal article" date="2023" name="Plants (Basel)">
        <title>Bridging the Gap: Combining Genomics and Transcriptomics Approaches to Understand Stylosanthes scabra, an Orphan Legume from the Brazilian Caatinga.</title>
        <authorList>
            <person name="Ferreira-Neto J.R.C."/>
            <person name="da Silva M.D."/>
            <person name="Binneck E."/>
            <person name="de Melo N.F."/>
            <person name="da Silva R.H."/>
            <person name="de Melo A.L.T.M."/>
            <person name="Pandolfi V."/>
            <person name="Bustamante F.O."/>
            <person name="Brasileiro-Vidal A.C."/>
            <person name="Benko-Iseppon A.M."/>
        </authorList>
    </citation>
    <scope>NUCLEOTIDE SEQUENCE [LARGE SCALE GENOMIC DNA]</scope>
    <source>
        <tissue evidence="1">Leaves</tissue>
    </source>
</reference>
<evidence type="ECO:0000313" key="1">
    <source>
        <dbReference type="EMBL" id="MED6139519.1"/>
    </source>
</evidence>
<keyword evidence="2" id="KW-1185">Reference proteome</keyword>
<accession>A0ABU6STN1</accession>
<proteinExistence type="predicted"/>
<sequence>MGCQISIFEVRRCAFGDKPYGVAGSYSREGVDVEVNSARSPEIGLWDSRSNRMSRGKRECTLRGDAPCLYSCGIRPQGWSVTLPPLGSLRPLGRACELWTFLVPASYLPVATCLFETQVLREDVFFFFADVSEDNNDFSLAFPGGAVFEISKKSCQNIRVPRVLSVAERELYDWVDEEIFTQPSVIEVDALPELLYEMRLTADREAEGDYVLEAAGPSDRLPFRA</sequence>
<dbReference type="EMBL" id="JASCZI010061792">
    <property type="protein sequence ID" value="MED6139519.1"/>
    <property type="molecule type" value="Genomic_DNA"/>
</dbReference>
<comment type="caution">
    <text evidence="1">The sequence shown here is derived from an EMBL/GenBank/DDBJ whole genome shotgun (WGS) entry which is preliminary data.</text>
</comment>
<protein>
    <submittedName>
        <fullName evidence="1">Uncharacterized protein</fullName>
    </submittedName>
</protein>
<name>A0ABU6STN1_9FABA</name>
<gene>
    <name evidence="1" type="ORF">PIB30_084599</name>
</gene>